<dbReference type="PANTHER" id="PTHR33307:SF6">
    <property type="entry name" value="ALPHA-RHAMNOSIDASE (EUROFUNG)-RELATED"/>
    <property type="match status" value="1"/>
</dbReference>
<evidence type="ECO:0000259" key="4">
    <source>
        <dbReference type="Pfam" id="PF08531"/>
    </source>
</evidence>
<dbReference type="Gene3D" id="1.50.10.10">
    <property type="match status" value="1"/>
</dbReference>
<evidence type="ECO:0000256" key="1">
    <source>
        <dbReference type="ARBA" id="ARBA00001445"/>
    </source>
</evidence>
<dbReference type="EC" id="3.2.1.40" evidence="2"/>
<proteinExistence type="predicted"/>
<reference evidence="6" key="1">
    <citation type="submission" date="2020-10" db="EMBL/GenBank/DDBJ databases">
        <title>ChiBAC.</title>
        <authorList>
            <person name="Zenner C."/>
            <person name="Hitch T.C.A."/>
            <person name="Clavel T."/>
        </authorList>
    </citation>
    <scope>NUCLEOTIDE SEQUENCE</scope>
    <source>
        <strain evidence="6">DSM 107454</strain>
    </source>
</reference>
<dbReference type="InterPro" id="IPR016007">
    <property type="entry name" value="Alpha_rhamnosid"/>
</dbReference>
<dbReference type="RefSeq" id="WP_226392127.1">
    <property type="nucleotide sequence ID" value="NZ_JADCKB010000005.1"/>
</dbReference>
<dbReference type="EMBL" id="JADCKB010000005">
    <property type="protein sequence ID" value="MBE5039568.1"/>
    <property type="molecule type" value="Genomic_DNA"/>
</dbReference>
<evidence type="ECO:0000259" key="3">
    <source>
        <dbReference type="Pfam" id="PF05592"/>
    </source>
</evidence>
<protein>
    <recommendedName>
        <fullName evidence="2">alpha-L-rhamnosidase</fullName>
        <ecNumber evidence="2">3.2.1.40</ecNumber>
    </recommendedName>
</protein>
<dbReference type="PANTHER" id="PTHR33307">
    <property type="entry name" value="ALPHA-RHAMNOSIDASE (EUROFUNG)"/>
    <property type="match status" value="1"/>
</dbReference>
<evidence type="ECO:0000313" key="6">
    <source>
        <dbReference type="EMBL" id="MBE5039568.1"/>
    </source>
</evidence>
<keyword evidence="6" id="KW-0378">Hydrolase</keyword>
<dbReference type="AlphaFoldDB" id="A0A9D5RB01"/>
<organism evidence="6 7">
    <name type="scientific">Ructibacterium gallinarum</name>
    <dbReference type="NCBI Taxonomy" id="2779355"/>
    <lineage>
        <taxon>Bacteria</taxon>
        <taxon>Bacillati</taxon>
        <taxon>Bacillota</taxon>
        <taxon>Clostridia</taxon>
        <taxon>Eubacteriales</taxon>
        <taxon>Oscillospiraceae</taxon>
        <taxon>Ructibacterium</taxon>
    </lineage>
</organism>
<dbReference type="InterPro" id="IPR012341">
    <property type="entry name" value="6hp_glycosidase-like_sf"/>
</dbReference>
<dbReference type="Pfam" id="PF17389">
    <property type="entry name" value="Bac_rhamnosid6H"/>
    <property type="match status" value="1"/>
</dbReference>
<feature type="domain" description="Alpha-L-rhamnosidase concanavalin-like" evidence="3">
    <location>
        <begin position="210"/>
        <end position="297"/>
    </location>
</feature>
<comment type="caution">
    <text evidence="6">The sequence shown here is derived from an EMBL/GenBank/DDBJ whole genome shotgun (WGS) entry which is preliminary data.</text>
</comment>
<dbReference type="SUPFAM" id="SSF48208">
    <property type="entry name" value="Six-hairpin glycosidases"/>
    <property type="match status" value="1"/>
</dbReference>
<dbReference type="GO" id="GO:0005975">
    <property type="term" value="P:carbohydrate metabolic process"/>
    <property type="evidence" value="ECO:0007669"/>
    <property type="project" value="InterPro"/>
</dbReference>
<dbReference type="InterPro" id="IPR013737">
    <property type="entry name" value="Bac_rhamnosid_N"/>
</dbReference>
<keyword evidence="7" id="KW-1185">Reference proteome</keyword>
<dbReference type="GO" id="GO:0030596">
    <property type="term" value="F:alpha-L-rhamnosidase activity"/>
    <property type="evidence" value="ECO:0007669"/>
    <property type="project" value="UniProtKB-EC"/>
</dbReference>
<evidence type="ECO:0000313" key="7">
    <source>
        <dbReference type="Proteomes" id="UP000806542"/>
    </source>
</evidence>
<dbReference type="InterPro" id="IPR008928">
    <property type="entry name" value="6-hairpin_glycosidase_sf"/>
</dbReference>
<accession>A0A9D5RB01</accession>
<evidence type="ECO:0000256" key="2">
    <source>
        <dbReference type="ARBA" id="ARBA00012652"/>
    </source>
</evidence>
<gene>
    <name evidence="6" type="ORF">INF28_03700</name>
</gene>
<dbReference type="InterPro" id="IPR035396">
    <property type="entry name" value="Bac_rhamnosid6H"/>
</dbReference>
<feature type="domain" description="Bacterial alpha-L-rhamnosidase N-terminal" evidence="4">
    <location>
        <begin position="31"/>
        <end position="200"/>
    </location>
</feature>
<evidence type="ECO:0000259" key="5">
    <source>
        <dbReference type="Pfam" id="PF17389"/>
    </source>
</evidence>
<dbReference type="InterPro" id="IPR008902">
    <property type="entry name" value="Rhamnosid_concanavalin"/>
</dbReference>
<dbReference type="Pfam" id="PF08531">
    <property type="entry name" value="Bac_rhamnosid_N"/>
    <property type="match status" value="1"/>
</dbReference>
<feature type="domain" description="Alpha-L-rhamnosidase six-hairpin glycosidase" evidence="5">
    <location>
        <begin position="312"/>
        <end position="633"/>
    </location>
</feature>
<dbReference type="Proteomes" id="UP000806542">
    <property type="component" value="Unassembled WGS sequence"/>
</dbReference>
<name>A0A9D5RB01_9FIRM</name>
<dbReference type="Pfam" id="PF05592">
    <property type="entry name" value="Bac_rhamnosid"/>
    <property type="match status" value="1"/>
</dbReference>
<sequence>MFENARWIAREDIKEIKPAPLFRKSFDIKRTVKSAKMHICGLGLALSYVNGKNVSNEVLTTPFTKYDSRVIYNTYDVTDLLKTGKNTVACILGNGCYFVTYWRWDYNKPTWLHHPKLIFQLDIEYTDATREQILSDTSWKTADSAIIYNETKRGEVFDARLYNKDWNLPLFDDSSWDFAFICRSPGGILKERNIPPIRVIKQLKAKYIGNNVYDIGENISGWARIRAVGKRGTEISLRYSEVLHDDGTIAPEQLNTIVGSDTHFDKYIMRGEGEESWAPSFAYHGFRYVEAIGAPEQFELIGEMIHTDFDVIGEFICSDEMLNKIHAASQRATLSNFVGLPTDCPQREQNAWTGDALISAEQTLMNYDVVSSYKKWLYDIKDTQRPSGQICCIAPTSGWGYNWGSGPAWDSAYIYLPYYIYYYTSDISAIEEFWDSMVLYMDFMESMSENNLVCFGLGDWCAPKGVEICPTVITDTAYFYMDNKIMASCAKLLGKDSSFYQRRANEIKAAFRHSFIHKDFYLGNNTCAIACAIYQDLYTDDEKPIAAKYLSDILSIKGYHIDCGILGMKYIFTALSEYGYADTIYKMVVNSEYPSYAYWINNGMTTLCETWDMKFSCNHHMYSEIDMWLYKHIAGIHIEKGAKSITVKPCFLKGLSFAKGRHKNIEVFWDKKQIKINSNLNGKLLVYNKEIAFDAGEHIFSRNQLIE</sequence>
<comment type="catalytic activity">
    <reaction evidence="1">
        <text>Hydrolysis of terminal non-reducing alpha-L-rhamnose residues in alpha-L-rhamnosides.</text>
        <dbReference type="EC" id="3.2.1.40"/>
    </reaction>
</comment>
<dbReference type="Gene3D" id="2.60.120.260">
    <property type="entry name" value="Galactose-binding domain-like"/>
    <property type="match status" value="2"/>
</dbReference>